<feature type="compositionally biased region" description="Basic and acidic residues" evidence="1">
    <location>
        <begin position="77"/>
        <end position="86"/>
    </location>
</feature>
<gene>
    <name evidence="2" type="ORF">EVAR_16518_1</name>
</gene>
<sequence>MTNFKIFPATFRTLAGEPFETMSTPIGVPHSCIMRSESSPPKPARTATNGLRGQTEKSPSELCPIVSNRRATFFGRSRRECKEQPADKSAGSLMRPRRRRNVETFSAIPAP</sequence>
<name>A0A4C1U493_EUMVA</name>
<accession>A0A4C1U493</accession>
<feature type="region of interest" description="Disordered" evidence="1">
    <location>
        <begin position="30"/>
        <end position="61"/>
    </location>
</feature>
<organism evidence="2 3">
    <name type="scientific">Eumeta variegata</name>
    <name type="common">Bagworm moth</name>
    <name type="synonym">Eumeta japonica</name>
    <dbReference type="NCBI Taxonomy" id="151549"/>
    <lineage>
        <taxon>Eukaryota</taxon>
        <taxon>Metazoa</taxon>
        <taxon>Ecdysozoa</taxon>
        <taxon>Arthropoda</taxon>
        <taxon>Hexapoda</taxon>
        <taxon>Insecta</taxon>
        <taxon>Pterygota</taxon>
        <taxon>Neoptera</taxon>
        <taxon>Endopterygota</taxon>
        <taxon>Lepidoptera</taxon>
        <taxon>Glossata</taxon>
        <taxon>Ditrysia</taxon>
        <taxon>Tineoidea</taxon>
        <taxon>Psychidae</taxon>
        <taxon>Oiketicinae</taxon>
        <taxon>Eumeta</taxon>
    </lineage>
</organism>
<comment type="caution">
    <text evidence="2">The sequence shown here is derived from an EMBL/GenBank/DDBJ whole genome shotgun (WGS) entry which is preliminary data.</text>
</comment>
<evidence type="ECO:0000313" key="3">
    <source>
        <dbReference type="Proteomes" id="UP000299102"/>
    </source>
</evidence>
<protein>
    <submittedName>
        <fullName evidence="2">Uncharacterized protein</fullName>
    </submittedName>
</protein>
<evidence type="ECO:0000256" key="1">
    <source>
        <dbReference type="SAM" id="MobiDB-lite"/>
    </source>
</evidence>
<keyword evidence="3" id="KW-1185">Reference proteome</keyword>
<evidence type="ECO:0000313" key="2">
    <source>
        <dbReference type="EMBL" id="GBP20646.1"/>
    </source>
</evidence>
<dbReference type="EMBL" id="BGZK01000121">
    <property type="protein sequence ID" value="GBP20646.1"/>
    <property type="molecule type" value="Genomic_DNA"/>
</dbReference>
<dbReference type="AlphaFoldDB" id="A0A4C1U493"/>
<feature type="region of interest" description="Disordered" evidence="1">
    <location>
        <begin position="77"/>
        <end position="111"/>
    </location>
</feature>
<dbReference type="Proteomes" id="UP000299102">
    <property type="component" value="Unassembled WGS sequence"/>
</dbReference>
<reference evidence="2 3" key="1">
    <citation type="journal article" date="2019" name="Commun. Biol.">
        <title>The bagworm genome reveals a unique fibroin gene that provides high tensile strength.</title>
        <authorList>
            <person name="Kono N."/>
            <person name="Nakamura H."/>
            <person name="Ohtoshi R."/>
            <person name="Tomita M."/>
            <person name="Numata K."/>
            <person name="Arakawa K."/>
        </authorList>
    </citation>
    <scope>NUCLEOTIDE SEQUENCE [LARGE SCALE GENOMIC DNA]</scope>
</reference>
<proteinExistence type="predicted"/>